<dbReference type="EMBL" id="JACOOH010000004">
    <property type="protein sequence ID" value="MBC5621394.1"/>
    <property type="molecule type" value="Genomic_DNA"/>
</dbReference>
<dbReference type="InterPro" id="IPR046233">
    <property type="entry name" value="DUF6266"/>
</dbReference>
<dbReference type="Proteomes" id="UP000646484">
    <property type="component" value="Unassembled WGS sequence"/>
</dbReference>
<name>A0ABR7D0N2_9BACT</name>
<comment type="caution">
    <text evidence="1">The sequence shown here is derived from an EMBL/GenBank/DDBJ whole genome shotgun (WGS) entry which is preliminary data.</text>
</comment>
<accession>A0ABR7D0N2</accession>
<evidence type="ECO:0000313" key="2">
    <source>
        <dbReference type="Proteomes" id="UP000646484"/>
    </source>
</evidence>
<evidence type="ECO:0000313" key="1">
    <source>
        <dbReference type="EMBL" id="MBC5621394.1"/>
    </source>
</evidence>
<keyword evidence="2" id="KW-1185">Reference proteome</keyword>
<evidence type="ECO:0008006" key="3">
    <source>
        <dbReference type="Google" id="ProtNLM"/>
    </source>
</evidence>
<dbReference type="RefSeq" id="WP_186975941.1">
    <property type="nucleotide sequence ID" value="NZ_JACOOH010000004.1"/>
</dbReference>
<organism evidence="1 2">
    <name type="scientific">Butyricimonas hominis</name>
    <dbReference type="NCBI Taxonomy" id="2763032"/>
    <lineage>
        <taxon>Bacteria</taxon>
        <taxon>Pseudomonadati</taxon>
        <taxon>Bacteroidota</taxon>
        <taxon>Bacteroidia</taxon>
        <taxon>Bacteroidales</taxon>
        <taxon>Odoribacteraceae</taxon>
        <taxon>Butyricimonas</taxon>
    </lineage>
</organism>
<reference evidence="1 2" key="1">
    <citation type="submission" date="2020-08" db="EMBL/GenBank/DDBJ databases">
        <title>Genome public.</title>
        <authorList>
            <person name="Liu C."/>
            <person name="Sun Q."/>
        </authorList>
    </citation>
    <scope>NUCLEOTIDE SEQUENCE [LARGE SCALE GENOMIC DNA]</scope>
    <source>
        <strain evidence="1 2">NSJ-56</strain>
    </source>
</reference>
<dbReference type="Pfam" id="PF19781">
    <property type="entry name" value="DUF6266"/>
    <property type="match status" value="1"/>
</dbReference>
<protein>
    <recommendedName>
        <fullName evidence="3">Phage tail protein</fullName>
    </recommendedName>
</protein>
<gene>
    <name evidence="1" type="ORF">H8S64_09810</name>
</gene>
<proteinExistence type="predicted"/>
<sequence>MAEFNSYLLGKARKSVGNITLCYTRSKNIAKAKVFTRKDNPTPEILAQRARMKVLVQLSRSLLPVIRKGFVGIGKGSTSNAFVAANMKAVTVNEKNEATVNFEQLLVAAGIINPPKVTVTYSEENQKFIFEQEGQEEEDGFALADDQVYGVLYETERERARLVALRARGESGSTSYALPDEWDNTKVKVYCFATLKNGKRSSDSLLIQ</sequence>